<evidence type="ECO:0000313" key="1">
    <source>
        <dbReference type="EMBL" id="KAH3681612.1"/>
    </source>
</evidence>
<organism evidence="1 2">
    <name type="scientific">Wickerhamomyces pijperi</name>
    <name type="common">Yeast</name>
    <name type="synonym">Pichia pijperi</name>
    <dbReference type="NCBI Taxonomy" id="599730"/>
    <lineage>
        <taxon>Eukaryota</taxon>
        <taxon>Fungi</taxon>
        <taxon>Dikarya</taxon>
        <taxon>Ascomycota</taxon>
        <taxon>Saccharomycotina</taxon>
        <taxon>Saccharomycetes</taxon>
        <taxon>Phaffomycetales</taxon>
        <taxon>Wickerhamomycetaceae</taxon>
        <taxon>Wickerhamomyces</taxon>
    </lineage>
</organism>
<dbReference type="AlphaFoldDB" id="A0A9P8Q1V0"/>
<protein>
    <submittedName>
        <fullName evidence="1">Uncharacterized protein</fullName>
    </submittedName>
</protein>
<sequence>MKAAPLAIDSSWFKWKDNGLPKASVMVSFKDGTLEPPPMTSTKSMSSLVKPACFKAASIGKWARANNGATDSSKASLVMEEEKSMSLMTDSTLNGAWVLADKTFLIFSAEVKILEKDFGLDLTSTLYLASNSSAKWLAMANGDFVRGVTNVNKGDGQRLVFWQVGLQDTVTNSSSGQVVDDSDWVQVGNLGGVSNGVTLSLGVPDWNGDDDIGDGGLGFLDNGGFQLVEKGFSASTSGWAKSKPTILLMLSTVFLMLEVCWDLPDSPMNLFLIPKPTKVGVDLLETSLTTTSIPLFLATATTELWLPKSIPNGVDILQLLIMWLFLEEKGLDQGKQWLCQVPGGRWALSLYISGYYFQ</sequence>
<name>A0A9P8Q1V0_WICPI</name>
<evidence type="ECO:0000313" key="2">
    <source>
        <dbReference type="Proteomes" id="UP000774326"/>
    </source>
</evidence>
<comment type="caution">
    <text evidence="1">The sequence shown here is derived from an EMBL/GenBank/DDBJ whole genome shotgun (WGS) entry which is preliminary data.</text>
</comment>
<keyword evidence="2" id="KW-1185">Reference proteome</keyword>
<reference evidence="1" key="2">
    <citation type="submission" date="2021-01" db="EMBL/GenBank/DDBJ databases">
        <authorList>
            <person name="Schikora-Tamarit M.A."/>
        </authorList>
    </citation>
    <scope>NUCLEOTIDE SEQUENCE</scope>
    <source>
        <strain evidence="1">CBS2887</strain>
    </source>
</reference>
<dbReference type="EMBL" id="JAEUBG010004365">
    <property type="protein sequence ID" value="KAH3681612.1"/>
    <property type="molecule type" value="Genomic_DNA"/>
</dbReference>
<accession>A0A9P8Q1V0</accession>
<reference evidence="1" key="1">
    <citation type="journal article" date="2021" name="Open Biol.">
        <title>Shared evolutionary footprints suggest mitochondrial oxidative damage underlies multiple complex I losses in fungi.</title>
        <authorList>
            <person name="Schikora-Tamarit M.A."/>
            <person name="Marcet-Houben M."/>
            <person name="Nosek J."/>
            <person name="Gabaldon T."/>
        </authorList>
    </citation>
    <scope>NUCLEOTIDE SEQUENCE</scope>
    <source>
        <strain evidence="1">CBS2887</strain>
    </source>
</reference>
<proteinExistence type="predicted"/>
<gene>
    <name evidence="1" type="ORF">WICPIJ_007428</name>
</gene>
<dbReference type="Proteomes" id="UP000774326">
    <property type="component" value="Unassembled WGS sequence"/>
</dbReference>